<protein>
    <submittedName>
        <fullName evidence="1">Uncharacterized protein</fullName>
    </submittedName>
</protein>
<dbReference type="Proteomes" id="UP000018208">
    <property type="component" value="Unassembled WGS sequence"/>
</dbReference>
<evidence type="ECO:0000313" key="2">
    <source>
        <dbReference type="EMBL" id="KAH0570150.1"/>
    </source>
</evidence>
<dbReference type="AlphaFoldDB" id="V6LPX6"/>
<reference evidence="1 2" key="1">
    <citation type="journal article" date="2014" name="PLoS Genet.">
        <title>The Genome of Spironucleus salmonicida Highlights a Fish Pathogen Adapted to Fluctuating Environments.</title>
        <authorList>
            <person name="Xu F."/>
            <person name="Jerlstrom-Hultqvist J."/>
            <person name="Einarsson E."/>
            <person name="Astvaldsson A."/>
            <person name="Svard S.G."/>
            <person name="Andersson J.O."/>
        </authorList>
    </citation>
    <scope>NUCLEOTIDE SEQUENCE</scope>
    <source>
        <strain evidence="2">ATCC 50377</strain>
    </source>
</reference>
<reference evidence="2" key="2">
    <citation type="submission" date="2020-12" db="EMBL/GenBank/DDBJ databases">
        <title>New Spironucleus salmonicida genome in near-complete chromosomes.</title>
        <authorList>
            <person name="Xu F."/>
            <person name="Kurt Z."/>
            <person name="Jimenez-Gonzalez A."/>
            <person name="Astvaldsson A."/>
            <person name="Andersson J.O."/>
            <person name="Svard S.G."/>
        </authorList>
    </citation>
    <scope>NUCLEOTIDE SEQUENCE</scope>
    <source>
        <strain evidence="2">ATCC 50377</strain>
    </source>
</reference>
<accession>V6LPX6</accession>
<sequence length="712" mass="81450">MFVTLFEEDYITTRNVLKLRQISNFIVAFRQDDLQIYYKDVQFSRFAVNINEAVIDVEIVNHQIFTVSATQIKIYIMPDVFTDYADKITFVNPDLIYSLDLPQQTNIAHIKCINDQIYISVQYALLHFSLNSLELTPYKQDNFCQFSSNSTLVSIQGAIIIPPKTHSVNYVPFQPGQIIDFTEKSIIFGRSQLSVLANSKTHNISYKSLLNIECEFIFALKSVFLDNDQQQESLILIIYDSIYKAFISPINSLNGSSFTQFNINILSDNITGYDNSLSWIINKNDKQQIFSCLILSQPEQKQNEKRIYDLIIQPKTFKFQFSQEIAENPENLIQISLKQESLINPNHPKITAKKQSLFKLKEKAKKTDQKIMYHAPKPLIKLEMPWSEKHKLGQKQSNVPPKSQTTVQNQADVSYFSTLSQTNKFALESTQFTQIQLSDTHVAALTNQRKTIFFAKNLSPKYDVSFSENFTNFSLHKGGKMVAFSGSQCTHIYNINNSQPKLGQKIESNCVQNSAFLSFLWPQHDEFSLLARSCLGCLEFFYINQQYNILLKKVNFPLQISCGAAFTKMRSPHVLMGFTGYDFDRQDNIWFNIYDIISEKSVFSIKNNNSAFKKSINSIFLPDFDLSNTNLFGVESGSQVVIYDFRQENSVCSFEGRNACFVTSNLIVSKDSIFDIRAGKHRKITCNMNCGVGTGIGCFIGGDSEISYYKVE</sequence>
<name>V6LPX6_9EUKA</name>
<proteinExistence type="predicted"/>
<dbReference type="EMBL" id="AUWU02000008">
    <property type="protein sequence ID" value="KAH0570150.1"/>
    <property type="molecule type" value="Genomic_DNA"/>
</dbReference>
<gene>
    <name evidence="1" type="ORF">SS50377_17578</name>
    <name evidence="2" type="ORF">SS50377_28125</name>
</gene>
<dbReference type="EMBL" id="KI546154">
    <property type="protein sequence ID" value="EST42809.1"/>
    <property type="molecule type" value="Genomic_DNA"/>
</dbReference>
<keyword evidence="3" id="KW-1185">Reference proteome</keyword>
<dbReference type="VEuPathDB" id="GiardiaDB:SS50377_28125"/>
<organism evidence="1">
    <name type="scientific">Spironucleus salmonicida</name>
    <dbReference type="NCBI Taxonomy" id="348837"/>
    <lineage>
        <taxon>Eukaryota</taxon>
        <taxon>Metamonada</taxon>
        <taxon>Diplomonadida</taxon>
        <taxon>Hexamitidae</taxon>
        <taxon>Hexamitinae</taxon>
        <taxon>Spironucleus</taxon>
    </lineage>
</organism>
<evidence type="ECO:0000313" key="3">
    <source>
        <dbReference type="Proteomes" id="UP000018208"/>
    </source>
</evidence>
<evidence type="ECO:0000313" key="1">
    <source>
        <dbReference type="EMBL" id="EST42809.1"/>
    </source>
</evidence>